<dbReference type="Pfam" id="PF00300">
    <property type="entry name" value="His_Phos_1"/>
    <property type="match status" value="1"/>
</dbReference>
<dbReference type="CDD" id="cd07040">
    <property type="entry name" value="HP"/>
    <property type="match status" value="1"/>
</dbReference>
<name>A0AAW9SN43_9RHOB</name>
<dbReference type="InterPro" id="IPR013078">
    <property type="entry name" value="His_Pase_superF_clade-1"/>
</dbReference>
<comment type="caution">
    <text evidence="1">The sequence shown here is derived from an EMBL/GenBank/DDBJ whole genome shotgun (WGS) entry which is preliminary data.</text>
</comment>
<evidence type="ECO:0000313" key="2">
    <source>
        <dbReference type="Proteomes" id="UP001428774"/>
    </source>
</evidence>
<evidence type="ECO:0000313" key="1">
    <source>
        <dbReference type="EMBL" id="MEN9061956.1"/>
    </source>
</evidence>
<proteinExistence type="predicted"/>
<reference evidence="1 2" key="1">
    <citation type="submission" date="2024-05" db="EMBL/GenBank/DDBJ databases">
        <title>Genome sequence of Ponticoccus litoralis KCCM 90028.</title>
        <authorList>
            <person name="Kim J.M."/>
            <person name="Lee J.K."/>
            <person name="Choi B.J."/>
            <person name="Bayburt H."/>
            <person name="Baek J.H."/>
            <person name="Jeon C.O."/>
        </authorList>
    </citation>
    <scope>NUCLEOTIDE SEQUENCE [LARGE SCALE GENOMIC DNA]</scope>
    <source>
        <strain evidence="1 2">KCCM 90028</strain>
    </source>
</reference>
<dbReference type="InterPro" id="IPR029033">
    <property type="entry name" value="His_PPase_superfam"/>
</dbReference>
<sequence length="164" mass="17269">MFRRHLLLTAPAFIALGACTGGPLGLAMAPNSVLIVTRHADREGEDLTAKGRQRARALVAALDGMPLDAIYAPGIKRNLDTAAPLAAARGFAVHRIPQEAPTAALMQAGAGKSVIWIGNKGNIATIWEDLGLSDPAPLAYGDLHILRSDSDGGLTLDRRRYGPD</sequence>
<dbReference type="PROSITE" id="PS51257">
    <property type="entry name" value="PROKAR_LIPOPROTEIN"/>
    <property type="match status" value="1"/>
</dbReference>
<dbReference type="AlphaFoldDB" id="A0AAW9SN43"/>
<organism evidence="1 2">
    <name type="scientific">Ponticoccus litoralis</name>
    <dbReference type="NCBI Taxonomy" id="422297"/>
    <lineage>
        <taxon>Bacteria</taxon>
        <taxon>Pseudomonadati</taxon>
        <taxon>Pseudomonadota</taxon>
        <taxon>Alphaproteobacteria</taxon>
        <taxon>Rhodobacterales</taxon>
        <taxon>Roseobacteraceae</taxon>
        <taxon>Ponticoccus</taxon>
    </lineage>
</organism>
<dbReference type="Gene3D" id="3.40.50.1240">
    <property type="entry name" value="Phosphoglycerate mutase-like"/>
    <property type="match status" value="1"/>
</dbReference>
<dbReference type="SUPFAM" id="SSF53254">
    <property type="entry name" value="Phosphoglycerate mutase-like"/>
    <property type="match status" value="1"/>
</dbReference>
<dbReference type="RefSeq" id="WP_347166980.1">
    <property type="nucleotide sequence ID" value="NZ_JBDNCH010000002.1"/>
</dbReference>
<keyword evidence="2" id="KW-1185">Reference proteome</keyword>
<dbReference type="EMBL" id="JBDNCH010000002">
    <property type="protein sequence ID" value="MEN9061956.1"/>
    <property type="molecule type" value="Genomic_DNA"/>
</dbReference>
<protein>
    <submittedName>
        <fullName evidence="1">Histidine phosphatase family protein</fullName>
    </submittedName>
</protein>
<accession>A0AAW9SN43</accession>
<gene>
    <name evidence="1" type="ORF">ABFB10_13990</name>
</gene>
<dbReference type="Proteomes" id="UP001428774">
    <property type="component" value="Unassembled WGS sequence"/>
</dbReference>